<keyword evidence="2" id="KW-1185">Reference proteome</keyword>
<dbReference type="PANTHER" id="PTHR32387">
    <property type="entry name" value="WU:FJ29H11"/>
    <property type="match status" value="1"/>
</dbReference>
<dbReference type="InterPro" id="IPR052957">
    <property type="entry name" value="Auxin_embryo_med"/>
</dbReference>
<sequence>MVTDAPEVHSNGFHVKFDISEGQIGFVLPTIVLPCDIDLFSRLASSDTDHLDNQFWNTCIVLPFRSRFLDTLKKLWTEVIRRDVQTTEISMALTLQESIDGDYTPLLDQWPVFAFLPLRTYGLNFILQGDFLLPTSREEVDGDSPWNQWLMSEFPEIDLIENLKKIPFIPLSDGTYSSVNEGNLTNWLHRIGVQWLSAHEIVKVHILPAVSDDGVTNRDKNLMIEYVCFVMIHLQSSCPDCHVEREFIISQLQNKAFILTNQGFQRLVEVPIHFSAEYGNPVNVNMLINVVDMKWHEVDTTYLRHPVT</sequence>
<dbReference type="GO" id="GO:0010305">
    <property type="term" value="P:leaf vascular tissue pattern formation"/>
    <property type="evidence" value="ECO:0007669"/>
    <property type="project" value="TreeGrafter"/>
</dbReference>
<dbReference type="Proteomes" id="UP000237347">
    <property type="component" value="Unassembled WGS sequence"/>
</dbReference>
<dbReference type="EMBL" id="PKMF04000090">
    <property type="protein sequence ID" value="KAK7851234.1"/>
    <property type="molecule type" value="Genomic_DNA"/>
</dbReference>
<evidence type="ECO:0000313" key="2">
    <source>
        <dbReference type="Proteomes" id="UP000237347"/>
    </source>
</evidence>
<organism evidence="1 2">
    <name type="scientific">Quercus suber</name>
    <name type="common">Cork oak</name>
    <dbReference type="NCBI Taxonomy" id="58331"/>
    <lineage>
        <taxon>Eukaryota</taxon>
        <taxon>Viridiplantae</taxon>
        <taxon>Streptophyta</taxon>
        <taxon>Embryophyta</taxon>
        <taxon>Tracheophyta</taxon>
        <taxon>Spermatophyta</taxon>
        <taxon>Magnoliopsida</taxon>
        <taxon>eudicotyledons</taxon>
        <taxon>Gunneridae</taxon>
        <taxon>Pentapetalae</taxon>
        <taxon>rosids</taxon>
        <taxon>fabids</taxon>
        <taxon>Fagales</taxon>
        <taxon>Fagaceae</taxon>
        <taxon>Quercus</taxon>
    </lineage>
</organism>
<evidence type="ECO:0000313" key="1">
    <source>
        <dbReference type="EMBL" id="KAK7851234.1"/>
    </source>
</evidence>
<protein>
    <submittedName>
        <fullName evidence="1">Uncharacterized protein</fullName>
    </submittedName>
</protein>
<dbReference type="GO" id="GO:0009793">
    <property type="term" value="P:embryo development ending in seed dormancy"/>
    <property type="evidence" value="ECO:0007669"/>
    <property type="project" value="TreeGrafter"/>
</dbReference>
<name>A0AAW0LK94_QUESU</name>
<dbReference type="AlphaFoldDB" id="A0AAW0LK94"/>
<dbReference type="GO" id="GO:0048364">
    <property type="term" value="P:root development"/>
    <property type="evidence" value="ECO:0007669"/>
    <property type="project" value="TreeGrafter"/>
</dbReference>
<reference evidence="1 2" key="1">
    <citation type="journal article" date="2018" name="Sci. Data">
        <title>The draft genome sequence of cork oak.</title>
        <authorList>
            <person name="Ramos A.M."/>
            <person name="Usie A."/>
            <person name="Barbosa P."/>
            <person name="Barros P.M."/>
            <person name="Capote T."/>
            <person name="Chaves I."/>
            <person name="Simoes F."/>
            <person name="Abreu I."/>
            <person name="Carrasquinho I."/>
            <person name="Faro C."/>
            <person name="Guimaraes J.B."/>
            <person name="Mendonca D."/>
            <person name="Nobrega F."/>
            <person name="Rodrigues L."/>
            <person name="Saibo N.J.M."/>
            <person name="Varela M.C."/>
            <person name="Egas C."/>
            <person name="Matos J."/>
            <person name="Miguel C.M."/>
            <person name="Oliveira M.M."/>
            <person name="Ricardo C.P."/>
            <person name="Goncalves S."/>
        </authorList>
    </citation>
    <scope>NUCLEOTIDE SEQUENCE [LARGE SCALE GENOMIC DNA]</scope>
    <source>
        <strain evidence="2">cv. HL8</strain>
    </source>
</reference>
<dbReference type="PANTHER" id="PTHR32387:SF0">
    <property type="entry name" value="PROTEIN NO VEIN"/>
    <property type="match status" value="1"/>
</dbReference>
<comment type="caution">
    <text evidence="1">The sequence shown here is derived from an EMBL/GenBank/DDBJ whole genome shotgun (WGS) entry which is preliminary data.</text>
</comment>
<proteinExistence type="predicted"/>
<gene>
    <name evidence="1" type="ORF">CFP56_042718</name>
</gene>
<dbReference type="GO" id="GO:0005634">
    <property type="term" value="C:nucleus"/>
    <property type="evidence" value="ECO:0007669"/>
    <property type="project" value="TreeGrafter"/>
</dbReference>
<accession>A0AAW0LK94</accession>